<dbReference type="CDD" id="cd00586">
    <property type="entry name" value="4HBT"/>
    <property type="match status" value="1"/>
</dbReference>
<dbReference type="Gene3D" id="3.10.129.10">
    <property type="entry name" value="Hotdog Thioesterase"/>
    <property type="match status" value="1"/>
</dbReference>
<keyword evidence="1" id="KW-0378">Hydrolase</keyword>
<dbReference type="GO" id="GO:0047617">
    <property type="term" value="F:fatty acyl-CoA hydrolase activity"/>
    <property type="evidence" value="ECO:0007669"/>
    <property type="project" value="TreeGrafter"/>
</dbReference>
<dbReference type="InterPro" id="IPR050563">
    <property type="entry name" value="4-hydroxybenzoyl-CoA_TE"/>
</dbReference>
<dbReference type="AlphaFoldDB" id="A0A2U9T1R2"/>
<evidence type="ECO:0000313" key="2">
    <source>
        <dbReference type="EMBL" id="AWV06321.1"/>
    </source>
</evidence>
<dbReference type="Pfam" id="PF13279">
    <property type="entry name" value="4HBT_2"/>
    <property type="match status" value="1"/>
</dbReference>
<dbReference type="PANTHER" id="PTHR31793">
    <property type="entry name" value="4-HYDROXYBENZOYL-COA THIOESTERASE FAMILY MEMBER"/>
    <property type="match status" value="1"/>
</dbReference>
<dbReference type="KEGG" id="lmb:C9I47_0598"/>
<name>A0A2U9T1R2_9GAMM</name>
<evidence type="ECO:0000313" key="3">
    <source>
        <dbReference type="Proteomes" id="UP000249447"/>
    </source>
</evidence>
<sequence length="137" mass="15072">MPLTINRTILFGDCDPGGVVYTPRIGHFVVEAGLAFLSHLLDGPAARRIFAMGVLPPARALSIEFLHPMTWDEEIAIKVSVEEIRTHAFALRVVARNRDGTETFRASQTQVCVSPDTRRPVPLPADLRAALERDLAS</sequence>
<accession>A0A2U9T1R2</accession>
<dbReference type="Proteomes" id="UP000249447">
    <property type="component" value="Chromosome"/>
</dbReference>
<dbReference type="SUPFAM" id="SSF54637">
    <property type="entry name" value="Thioesterase/thiol ester dehydrase-isomerase"/>
    <property type="match status" value="1"/>
</dbReference>
<dbReference type="OrthoDB" id="21822at2"/>
<protein>
    <submittedName>
        <fullName evidence="2">Uncharacterized protein</fullName>
    </submittedName>
</protein>
<proteinExistence type="predicted"/>
<dbReference type="InterPro" id="IPR029069">
    <property type="entry name" value="HotDog_dom_sf"/>
</dbReference>
<keyword evidence="3" id="KW-1185">Reference proteome</keyword>
<dbReference type="RefSeq" id="WP_111265497.1">
    <property type="nucleotide sequence ID" value="NZ_CP029843.1"/>
</dbReference>
<gene>
    <name evidence="2" type="ORF">C9I47_0598</name>
</gene>
<dbReference type="PANTHER" id="PTHR31793:SF37">
    <property type="entry name" value="ACYL-COA THIOESTER HYDROLASE YBGC"/>
    <property type="match status" value="1"/>
</dbReference>
<evidence type="ECO:0000256" key="1">
    <source>
        <dbReference type="ARBA" id="ARBA00022801"/>
    </source>
</evidence>
<dbReference type="EMBL" id="CP029843">
    <property type="protein sequence ID" value="AWV06321.1"/>
    <property type="molecule type" value="Genomic_DNA"/>
</dbReference>
<reference evidence="2 3" key="1">
    <citation type="submission" date="2018-05" db="EMBL/GenBank/DDBJ databases">
        <title>The complete genome of Lysobacter maris HZ9B, a marine bacterium antagonistic against terrestrial plant pathogens.</title>
        <authorList>
            <person name="Zhang X.-Q."/>
        </authorList>
    </citation>
    <scope>NUCLEOTIDE SEQUENCE [LARGE SCALE GENOMIC DNA]</scope>
    <source>
        <strain evidence="2 3">HZ9B</strain>
    </source>
</reference>
<organism evidence="2 3">
    <name type="scientific">Marilutibacter maris</name>
    <dbReference type="NCBI Taxonomy" id="1605891"/>
    <lineage>
        <taxon>Bacteria</taxon>
        <taxon>Pseudomonadati</taxon>
        <taxon>Pseudomonadota</taxon>
        <taxon>Gammaproteobacteria</taxon>
        <taxon>Lysobacterales</taxon>
        <taxon>Lysobacteraceae</taxon>
        <taxon>Marilutibacter</taxon>
    </lineage>
</organism>